<feature type="compositionally biased region" description="Basic and acidic residues" evidence="3">
    <location>
        <begin position="130"/>
        <end position="139"/>
    </location>
</feature>
<dbReference type="GO" id="GO:0005576">
    <property type="term" value="C:extracellular region"/>
    <property type="evidence" value="ECO:0007669"/>
    <property type="project" value="UniProtKB-SubCell"/>
</dbReference>
<evidence type="ECO:0000259" key="5">
    <source>
        <dbReference type="SMART" id="SM01318"/>
    </source>
</evidence>
<evidence type="ECO:0000256" key="1">
    <source>
        <dbReference type="ARBA" id="ARBA00004613"/>
    </source>
</evidence>
<feature type="chain" id="PRO_5043774397" description="Single domain-containing protein" evidence="4">
    <location>
        <begin position="23"/>
        <end position="153"/>
    </location>
</feature>
<proteinExistence type="predicted"/>
<reference evidence="6 7" key="1">
    <citation type="submission" date="2024-04" db="EMBL/GenBank/DDBJ databases">
        <authorList>
            <person name="Rising A."/>
            <person name="Reimegard J."/>
            <person name="Sonavane S."/>
            <person name="Akerstrom W."/>
            <person name="Nylinder S."/>
            <person name="Hedman E."/>
            <person name="Kallberg Y."/>
        </authorList>
    </citation>
    <scope>NUCLEOTIDE SEQUENCE [LARGE SCALE GENOMIC DNA]</scope>
</reference>
<name>A0AAV2BAD1_9ARAC</name>
<dbReference type="Proteomes" id="UP001497382">
    <property type="component" value="Unassembled WGS sequence"/>
</dbReference>
<organism evidence="6 7">
    <name type="scientific">Larinioides sclopetarius</name>
    <dbReference type="NCBI Taxonomy" id="280406"/>
    <lineage>
        <taxon>Eukaryota</taxon>
        <taxon>Metazoa</taxon>
        <taxon>Ecdysozoa</taxon>
        <taxon>Arthropoda</taxon>
        <taxon>Chelicerata</taxon>
        <taxon>Arachnida</taxon>
        <taxon>Araneae</taxon>
        <taxon>Araneomorphae</taxon>
        <taxon>Entelegynae</taxon>
        <taxon>Araneoidea</taxon>
        <taxon>Araneidae</taxon>
        <taxon>Larinioides</taxon>
    </lineage>
</organism>
<accession>A0AAV2BAD1</accession>
<dbReference type="Pfam" id="PF15430">
    <property type="entry name" value="SVWC"/>
    <property type="match status" value="1"/>
</dbReference>
<evidence type="ECO:0000313" key="6">
    <source>
        <dbReference type="EMBL" id="CAL1293007.1"/>
    </source>
</evidence>
<gene>
    <name evidence="6" type="ORF">LARSCL_LOCUS17960</name>
</gene>
<feature type="compositionally biased region" description="Basic and acidic residues" evidence="3">
    <location>
        <begin position="114"/>
        <end position="123"/>
    </location>
</feature>
<dbReference type="SMART" id="SM01318">
    <property type="entry name" value="SVWC"/>
    <property type="match status" value="1"/>
</dbReference>
<evidence type="ECO:0000256" key="3">
    <source>
        <dbReference type="SAM" id="MobiDB-lite"/>
    </source>
</evidence>
<evidence type="ECO:0000313" key="7">
    <source>
        <dbReference type="Proteomes" id="UP001497382"/>
    </source>
</evidence>
<keyword evidence="2" id="KW-0964">Secreted</keyword>
<keyword evidence="4" id="KW-0732">Signal</keyword>
<sequence length="153" mass="16595">MKTSGLFAITISLLYLTLRTKAYEARGYTDTSDGYCQGDYGEIPLGGTGFNDERCERILCGDGMYTIQGCGVVSIADMPPDCTLVGKPGHYPDCCKTIVKCDSDSVENSNGEGTSEKNYKDSSNENDNDSNDKDDKDSNNDEMNQEDLGKCGC</sequence>
<dbReference type="InterPro" id="IPR029277">
    <property type="entry name" value="SVWC_dom"/>
</dbReference>
<protein>
    <recommendedName>
        <fullName evidence="5">Single domain-containing protein</fullName>
    </recommendedName>
</protein>
<dbReference type="AlphaFoldDB" id="A0AAV2BAD1"/>
<comment type="caution">
    <text evidence="6">The sequence shown here is derived from an EMBL/GenBank/DDBJ whole genome shotgun (WGS) entry which is preliminary data.</text>
</comment>
<dbReference type="EMBL" id="CAXIEN010000318">
    <property type="protein sequence ID" value="CAL1293007.1"/>
    <property type="molecule type" value="Genomic_DNA"/>
</dbReference>
<feature type="region of interest" description="Disordered" evidence="3">
    <location>
        <begin position="103"/>
        <end position="153"/>
    </location>
</feature>
<evidence type="ECO:0000256" key="4">
    <source>
        <dbReference type="SAM" id="SignalP"/>
    </source>
</evidence>
<evidence type="ECO:0000256" key="2">
    <source>
        <dbReference type="ARBA" id="ARBA00022525"/>
    </source>
</evidence>
<feature type="signal peptide" evidence="4">
    <location>
        <begin position="1"/>
        <end position="22"/>
    </location>
</feature>
<comment type="subcellular location">
    <subcellularLocation>
        <location evidence="1">Secreted</location>
    </subcellularLocation>
</comment>
<keyword evidence="7" id="KW-1185">Reference proteome</keyword>
<feature type="domain" description="Single" evidence="5">
    <location>
        <begin position="36"/>
        <end position="101"/>
    </location>
</feature>